<evidence type="ECO:0000313" key="1">
    <source>
        <dbReference type="EMBL" id="ABM99816.1"/>
    </source>
</evidence>
<dbReference type="AlphaFoldDB" id="A2RX74"/>
<dbReference type="HOGENOM" id="CLU_1114191_0_0_4"/>
<dbReference type="InterPro" id="IPR046505">
    <property type="entry name" value="DUF6683"/>
</dbReference>
<dbReference type="EMBL" id="CP000545">
    <property type="protein sequence ID" value="ABM99816.1"/>
    <property type="molecule type" value="Genomic_DNA"/>
</dbReference>
<dbReference type="KEGG" id="bml:BMA10229_0477"/>
<protein>
    <submittedName>
        <fullName evidence="1">Conserved domain protein</fullName>
    </submittedName>
</protein>
<dbReference type="Pfam" id="PF20388">
    <property type="entry name" value="DUF6683"/>
    <property type="match status" value="1"/>
</dbReference>
<gene>
    <name evidence="1" type="ordered locus">BMA10229_0477</name>
</gene>
<sequence>MKQPRRLAQSQQDSKMPGEMTMRKAFRHAVALSLLSWLVAPRVHAQYDPGATVGLGQGMIANNGVIGNLAIGSQGLERDARGDADRARAASPRTAPAALTYVGDAGVHRQVQADIVNFLAHGDASKRDEAKRVVEQGELLETFDRLMSRPAFDRRNLGDVFAAYLVMSWEVVNGADAHAQPAGVDAVRAKSSAALARDGRVRAMSDADKQRLAETLAYLAMIAVTAQRDLRRSGNTAALEQLRAGVRLSTRKMIGVDVKGLRLTENGLAR</sequence>
<accession>A2RX74</accession>
<organism evidence="1 2">
    <name type="scientific">Burkholderia mallei (strain NCTC 10229)</name>
    <dbReference type="NCBI Taxonomy" id="412022"/>
    <lineage>
        <taxon>Bacteria</taxon>
        <taxon>Pseudomonadati</taxon>
        <taxon>Pseudomonadota</taxon>
        <taxon>Betaproteobacteria</taxon>
        <taxon>Burkholderiales</taxon>
        <taxon>Burkholderiaceae</taxon>
        <taxon>Burkholderia</taxon>
        <taxon>pseudomallei group</taxon>
    </lineage>
</organism>
<evidence type="ECO:0000313" key="2">
    <source>
        <dbReference type="Proteomes" id="UP000002283"/>
    </source>
</evidence>
<name>A2RX74_BURM9</name>
<dbReference type="Proteomes" id="UP000002283">
    <property type="component" value="Chromosome II"/>
</dbReference>
<reference evidence="1 2" key="1">
    <citation type="submission" date="2007-01" db="EMBL/GenBank/DDBJ databases">
        <authorList>
            <person name="DeShazer D."/>
            <person name="Woods D.E."/>
            <person name="Nierman W.C."/>
        </authorList>
    </citation>
    <scope>NUCLEOTIDE SEQUENCE [LARGE SCALE GENOMIC DNA]</scope>
    <source>
        <strain evidence="1 2">NCTC 10229</strain>
    </source>
</reference>
<proteinExistence type="predicted"/>